<dbReference type="SMART" id="SM00245">
    <property type="entry name" value="TSPc"/>
    <property type="match status" value="1"/>
</dbReference>
<evidence type="ECO:0000256" key="5">
    <source>
        <dbReference type="RuleBase" id="RU004404"/>
    </source>
</evidence>
<dbReference type="PANTHER" id="PTHR32060">
    <property type="entry name" value="TAIL-SPECIFIC PROTEASE"/>
    <property type="match status" value="1"/>
</dbReference>
<dbReference type="Proteomes" id="UP001163255">
    <property type="component" value="Chromosome"/>
</dbReference>
<dbReference type="CDD" id="cd06782">
    <property type="entry name" value="cpPDZ_CPP-like"/>
    <property type="match status" value="1"/>
</dbReference>
<evidence type="ECO:0000313" key="8">
    <source>
        <dbReference type="EMBL" id="UYM18800.1"/>
    </source>
</evidence>
<dbReference type="Gene3D" id="3.30.750.44">
    <property type="match status" value="1"/>
</dbReference>
<feature type="compositionally biased region" description="Basic and acidic residues" evidence="6">
    <location>
        <begin position="394"/>
        <end position="413"/>
    </location>
</feature>
<dbReference type="SMART" id="SM00228">
    <property type="entry name" value="PDZ"/>
    <property type="match status" value="1"/>
</dbReference>
<dbReference type="InterPro" id="IPR005151">
    <property type="entry name" value="Tail-specific_protease"/>
</dbReference>
<gene>
    <name evidence="8" type="ORF">NX720_07070</name>
</gene>
<feature type="region of interest" description="Disordered" evidence="6">
    <location>
        <begin position="1"/>
        <end position="35"/>
    </location>
</feature>
<dbReference type="InterPro" id="IPR036034">
    <property type="entry name" value="PDZ_sf"/>
</dbReference>
<name>A0ABY6H157_9GAMM</name>
<dbReference type="Pfam" id="PF03572">
    <property type="entry name" value="Peptidase_S41"/>
    <property type="match status" value="1"/>
</dbReference>
<evidence type="ECO:0000256" key="6">
    <source>
        <dbReference type="SAM" id="MobiDB-lite"/>
    </source>
</evidence>
<dbReference type="Pfam" id="PF13180">
    <property type="entry name" value="PDZ_2"/>
    <property type="match status" value="1"/>
</dbReference>
<feature type="region of interest" description="Disordered" evidence="6">
    <location>
        <begin position="385"/>
        <end position="414"/>
    </location>
</feature>
<feature type="region of interest" description="Disordered" evidence="6">
    <location>
        <begin position="436"/>
        <end position="455"/>
    </location>
</feature>
<proteinExistence type="inferred from homology"/>
<evidence type="ECO:0000259" key="7">
    <source>
        <dbReference type="PROSITE" id="PS50106"/>
    </source>
</evidence>
<evidence type="ECO:0000313" key="9">
    <source>
        <dbReference type="Proteomes" id="UP001163255"/>
    </source>
</evidence>
<dbReference type="CDD" id="cd07560">
    <property type="entry name" value="Peptidase_S41_CPP"/>
    <property type="match status" value="1"/>
</dbReference>
<dbReference type="PANTHER" id="PTHR32060:SF30">
    <property type="entry name" value="CARBOXY-TERMINAL PROCESSING PROTEASE CTPA"/>
    <property type="match status" value="1"/>
</dbReference>
<reference evidence="8" key="1">
    <citation type="submission" date="2022-10" db="EMBL/GenBank/DDBJ databases">
        <title>Completed Genome Sequence of two octocoral isolated bacterium, Endozoicomonas euniceicola EF212T and Endozoicomonas gorgoniicola PS125T.</title>
        <authorList>
            <person name="Chiou Y.-J."/>
            <person name="Chen Y.-H."/>
        </authorList>
    </citation>
    <scope>NUCLEOTIDE SEQUENCE</scope>
    <source>
        <strain evidence="8">EF212</strain>
    </source>
</reference>
<dbReference type="SUPFAM" id="SSF50156">
    <property type="entry name" value="PDZ domain-like"/>
    <property type="match status" value="1"/>
</dbReference>
<dbReference type="NCBIfam" id="TIGR00225">
    <property type="entry name" value="prc"/>
    <property type="match status" value="1"/>
</dbReference>
<feature type="domain" description="PDZ" evidence="7">
    <location>
        <begin position="88"/>
        <end position="156"/>
    </location>
</feature>
<sequence>MTAPVGEKEQPVKETSQSTNDGSSDDARAASEKGRLPLEELRTFTEVMQRIKTAYVEKVDDKTLLENAIKGMVSGLDPHSSYLEPDEFKELEVNTSGQFGGLGIEVGMEDGFIKVISPIDDTPAQKAGIQPGDLIIKLDDTSVKGMTLMDSVDRMRGKPGEPIKLTIVRDGEPKPLEITVKRDIIKVKSVRSKTLEEGYGYIRLSQFQSDSDKELVAHLGKLKKAQKDGKLKGLVLDLRNNPGGVLQAAVGVVDSFIKEGLIVYTKGSIPNSDLKFNASSVDPSNGVPLVVLINGGSASASEIVAGALQDHHRAVLLGTQTFGKGSVQTVLPLSADPERGLKLTTALYYTPSGRSIQAEGIKPDIVLPRAKVTPIESAEQYKEANLQGHLTNGNDKKGKAADKKEAKQEKSLAEEDYQLSQALNVLKGMHITALRKEEKEKKASKQPKMADVKLH</sequence>
<dbReference type="InterPro" id="IPR055210">
    <property type="entry name" value="CtpA/B_N"/>
</dbReference>
<dbReference type="EMBL" id="CP103300">
    <property type="protein sequence ID" value="UYM18800.1"/>
    <property type="molecule type" value="Genomic_DNA"/>
</dbReference>
<dbReference type="InterPro" id="IPR029045">
    <property type="entry name" value="ClpP/crotonase-like_dom_sf"/>
</dbReference>
<comment type="similarity">
    <text evidence="1 5">Belongs to the peptidase S41A family.</text>
</comment>
<feature type="compositionally biased region" description="Basic and acidic residues" evidence="6">
    <location>
        <begin position="1"/>
        <end position="12"/>
    </location>
</feature>
<evidence type="ECO:0000256" key="2">
    <source>
        <dbReference type="ARBA" id="ARBA00022670"/>
    </source>
</evidence>
<accession>A0ABY6H157</accession>
<evidence type="ECO:0000256" key="3">
    <source>
        <dbReference type="ARBA" id="ARBA00022801"/>
    </source>
</evidence>
<dbReference type="PROSITE" id="PS50106">
    <property type="entry name" value="PDZ"/>
    <property type="match status" value="1"/>
</dbReference>
<dbReference type="Pfam" id="PF22694">
    <property type="entry name" value="CtpB_N-like"/>
    <property type="match status" value="1"/>
</dbReference>
<evidence type="ECO:0000256" key="1">
    <source>
        <dbReference type="ARBA" id="ARBA00009179"/>
    </source>
</evidence>
<keyword evidence="3 5" id="KW-0378">Hydrolase</keyword>
<dbReference type="Gene3D" id="3.90.226.10">
    <property type="entry name" value="2-enoyl-CoA Hydratase, Chain A, domain 1"/>
    <property type="match status" value="1"/>
</dbReference>
<dbReference type="InterPro" id="IPR001478">
    <property type="entry name" value="PDZ"/>
</dbReference>
<protein>
    <submittedName>
        <fullName evidence="8">S41 family peptidase</fullName>
    </submittedName>
</protein>
<organism evidence="8 9">
    <name type="scientific">Endozoicomonas euniceicola</name>
    <dbReference type="NCBI Taxonomy" id="1234143"/>
    <lineage>
        <taxon>Bacteria</taxon>
        <taxon>Pseudomonadati</taxon>
        <taxon>Pseudomonadota</taxon>
        <taxon>Gammaproteobacteria</taxon>
        <taxon>Oceanospirillales</taxon>
        <taxon>Endozoicomonadaceae</taxon>
        <taxon>Endozoicomonas</taxon>
    </lineage>
</organism>
<keyword evidence="9" id="KW-1185">Reference proteome</keyword>
<feature type="compositionally biased region" description="Basic and acidic residues" evidence="6">
    <location>
        <begin position="25"/>
        <end position="35"/>
    </location>
</feature>
<dbReference type="SUPFAM" id="SSF52096">
    <property type="entry name" value="ClpP/crotonase"/>
    <property type="match status" value="1"/>
</dbReference>
<keyword evidence="2 5" id="KW-0645">Protease</keyword>
<feature type="compositionally biased region" description="Polar residues" evidence="6">
    <location>
        <begin position="13"/>
        <end position="22"/>
    </location>
</feature>
<dbReference type="InterPro" id="IPR004447">
    <property type="entry name" value="Peptidase_S41A"/>
</dbReference>
<evidence type="ECO:0000256" key="4">
    <source>
        <dbReference type="ARBA" id="ARBA00022825"/>
    </source>
</evidence>
<keyword evidence="4 5" id="KW-0720">Serine protease</keyword>
<dbReference type="Gene3D" id="2.30.42.10">
    <property type="match status" value="1"/>
</dbReference>